<keyword evidence="2" id="KW-1185">Reference proteome</keyword>
<sequence>MKIKFFYFQFTSLIRKFITLFLINQSRINLKNQFFVFRLRKDMNQKKTYFIQIKPQFKKL</sequence>
<name>W7X9N7_TETTS</name>
<evidence type="ECO:0000313" key="2">
    <source>
        <dbReference type="Proteomes" id="UP000009168"/>
    </source>
</evidence>
<gene>
    <name evidence="1" type="ORF">TTHERM_000263707</name>
</gene>
<dbReference type="RefSeq" id="XP_012651360.1">
    <property type="nucleotide sequence ID" value="XM_012795906.1"/>
</dbReference>
<dbReference type="EMBL" id="GG662830">
    <property type="protein sequence ID" value="EWS76120.1"/>
    <property type="molecule type" value="Genomic_DNA"/>
</dbReference>
<dbReference type="InParanoid" id="W7X9N7"/>
<dbReference type="Proteomes" id="UP000009168">
    <property type="component" value="Unassembled WGS sequence"/>
</dbReference>
<dbReference type="GeneID" id="24438094"/>
<proteinExistence type="predicted"/>
<reference evidence="2" key="1">
    <citation type="journal article" date="2006" name="PLoS Biol.">
        <title>Macronuclear genome sequence of the ciliate Tetrahymena thermophila, a model eukaryote.</title>
        <authorList>
            <person name="Eisen J.A."/>
            <person name="Coyne R.S."/>
            <person name="Wu M."/>
            <person name="Wu D."/>
            <person name="Thiagarajan M."/>
            <person name="Wortman J.R."/>
            <person name="Badger J.H."/>
            <person name="Ren Q."/>
            <person name="Amedeo P."/>
            <person name="Jones K.M."/>
            <person name="Tallon L.J."/>
            <person name="Delcher A.L."/>
            <person name="Salzberg S.L."/>
            <person name="Silva J.C."/>
            <person name="Haas B.J."/>
            <person name="Majoros W.H."/>
            <person name="Farzad M."/>
            <person name="Carlton J.M."/>
            <person name="Smith R.K. Jr."/>
            <person name="Garg J."/>
            <person name="Pearlman R.E."/>
            <person name="Karrer K.M."/>
            <person name="Sun L."/>
            <person name="Manning G."/>
            <person name="Elde N.C."/>
            <person name="Turkewitz A.P."/>
            <person name="Asai D.J."/>
            <person name="Wilkes D.E."/>
            <person name="Wang Y."/>
            <person name="Cai H."/>
            <person name="Collins K."/>
            <person name="Stewart B.A."/>
            <person name="Lee S.R."/>
            <person name="Wilamowska K."/>
            <person name="Weinberg Z."/>
            <person name="Ruzzo W.L."/>
            <person name="Wloga D."/>
            <person name="Gaertig J."/>
            <person name="Frankel J."/>
            <person name="Tsao C.-C."/>
            <person name="Gorovsky M.A."/>
            <person name="Keeling P.J."/>
            <person name="Waller R.F."/>
            <person name="Patron N.J."/>
            <person name="Cherry J.M."/>
            <person name="Stover N.A."/>
            <person name="Krieger C.J."/>
            <person name="del Toro C."/>
            <person name="Ryder H.F."/>
            <person name="Williamson S.C."/>
            <person name="Barbeau R.A."/>
            <person name="Hamilton E.P."/>
            <person name="Orias E."/>
        </authorList>
    </citation>
    <scope>NUCLEOTIDE SEQUENCE [LARGE SCALE GENOMIC DNA]</scope>
    <source>
        <strain evidence="2">SB210</strain>
    </source>
</reference>
<organism evidence="1 2">
    <name type="scientific">Tetrahymena thermophila (strain SB210)</name>
    <dbReference type="NCBI Taxonomy" id="312017"/>
    <lineage>
        <taxon>Eukaryota</taxon>
        <taxon>Sar</taxon>
        <taxon>Alveolata</taxon>
        <taxon>Ciliophora</taxon>
        <taxon>Intramacronucleata</taxon>
        <taxon>Oligohymenophorea</taxon>
        <taxon>Hymenostomatida</taxon>
        <taxon>Tetrahymenina</taxon>
        <taxon>Tetrahymenidae</taxon>
        <taxon>Tetrahymena</taxon>
    </lineage>
</organism>
<protein>
    <submittedName>
        <fullName evidence="1">Uncharacterized protein</fullName>
    </submittedName>
</protein>
<evidence type="ECO:0000313" key="1">
    <source>
        <dbReference type="EMBL" id="EWS76120.1"/>
    </source>
</evidence>
<accession>W7X9N7</accession>
<dbReference type="KEGG" id="tet:TTHERM_000263707"/>
<dbReference type="AlphaFoldDB" id="W7X9N7"/>